<dbReference type="Pfam" id="PF18962">
    <property type="entry name" value="Por_Secre_tail"/>
    <property type="match status" value="1"/>
</dbReference>
<evidence type="ECO:0000313" key="3">
    <source>
        <dbReference type="Proteomes" id="UP000779900"/>
    </source>
</evidence>
<reference evidence="2" key="1">
    <citation type="submission" date="2019-03" db="EMBL/GenBank/DDBJ databases">
        <title>Lake Tanganyika Metagenome-Assembled Genomes (MAGs).</title>
        <authorList>
            <person name="Tran P."/>
        </authorList>
    </citation>
    <scope>NUCLEOTIDE SEQUENCE</scope>
    <source>
        <strain evidence="2">K_DeepCast_150m_m2_040</strain>
    </source>
</reference>
<dbReference type="SUPFAM" id="SSF69322">
    <property type="entry name" value="Tricorn protease domain 2"/>
    <property type="match status" value="1"/>
</dbReference>
<gene>
    <name evidence="2" type="ORF">FJY68_00170</name>
</gene>
<proteinExistence type="predicted"/>
<dbReference type="InterPro" id="IPR015943">
    <property type="entry name" value="WD40/YVTN_repeat-like_dom_sf"/>
</dbReference>
<feature type="domain" description="Secretion system C-terminal sorting" evidence="1">
    <location>
        <begin position="701"/>
        <end position="771"/>
    </location>
</feature>
<accession>A0A937XEP0</accession>
<dbReference type="SUPFAM" id="SSF50969">
    <property type="entry name" value="YVTN repeat-like/Quinoprotein amine dehydrogenase"/>
    <property type="match status" value="1"/>
</dbReference>
<dbReference type="EMBL" id="VGIR01000001">
    <property type="protein sequence ID" value="MBM3330248.1"/>
    <property type="molecule type" value="Genomic_DNA"/>
</dbReference>
<dbReference type="NCBIfam" id="TIGR04183">
    <property type="entry name" value="Por_Secre_tail"/>
    <property type="match status" value="1"/>
</dbReference>
<comment type="caution">
    <text evidence="2">The sequence shown here is derived from an EMBL/GenBank/DDBJ whole genome shotgun (WGS) entry which is preliminary data.</text>
</comment>
<dbReference type="AlphaFoldDB" id="A0A937XEP0"/>
<dbReference type="PANTHER" id="PTHR47197">
    <property type="entry name" value="PROTEIN NIRF"/>
    <property type="match status" value="1"/>
</dbReference>
<dbReference type="InterPro" id="IPR026444">
    <property type="entry name" value="Secre_tail"/>
</dbReference>
<protein>
    <submittedName>
        <fullName evidence="2">T9SS type A sorting domain-containing protein</fullName>
    </submittedName>
</protein>
<dbReference type="PANTHER" id="PTHR47197:SF3">
    <property type="entry name" value="DIHYDRO-HEME D1 DEHYDROGENASE"/>
    <property type="match status" value="1"/>
</dbReference>
<sequence>MKRSALLVFVIAVTSICSGQWLERQVVIGDTLGGISLTGGIVVNPISGNVYIESSPIQVFSPVTMEKIRGPGSTGLVIFCPPSGKGYVLRDSAVILDAAADTVLSVTALPFRPSSLAYSPASDRLYLGSTSSETLFVFDPDGDSVLTAVGIGADVSALLWDSAWNRLYVGTQSNSLSVVDCTADTLLASVPVGNDDVSKLALSTVSHKLYCVAGDTGLTIVSTDSLKVIGVTPALELDELLALVYNPFTDRLACLVTDSLCVIDCQTDSTRTLAAGSLSSVAVNTANGSTYLGWYDPTEVLVTDSNDHLAAVVPIPTVPTHDIVALAFWPNSNEVYGVTSPGDLAFAIDAAVDSVVGTVNYAAYLPRQMVHNPAGNKLYLLCTGHDEVLILDSTFGTPKHIPGGVYGTYAQPVLNPALNRLYVADYGTLRIIDCNADSLVRTLAMAAIDRPRPVMVPYLNKMYIFDGSDADSVYAYDCLRDTAIPLFELDDHVPCAVYDPRSNRVFFACGDKPTVRALDPVGDSVVKTFDLVGGSYRGKMTLNLDLGLLYYIDQSPTMMFTIDVLGDSVISSEILPWIVDAMFLNRRLGKLYMCGSSQTLVFDCALGAIVDTIDAGFTYSGLMDDRNDKLYLRYGAVVDCRYDSVVTRLDPINSRSMAWDAIDNRVFKATTSRLYVYRDDPYSIEEQKPGVLGPMLSVLGNPARSGVKVRLQIPPGQTGSLTVHDVAGRLIRLLSVARSATLNVDLKSVPAGVYFVSLEVGRNRTKDKVIVQH</sequence>
<name>A0A937XEP0_UNCW3</name>
<dbReference type="Gene3D" id="2.130.10.10">
    <property type="entry name" value="YVTN repeat-like/Quinoprotein amine dehydrogenase"/>
    <property type="match status" value="3"/>
</dbReference>
<evidence type="ECO:0000259" key="1">
    <source>
        <dbReference type="Pfam" id="PF18962"/>
    </source>
</evidence>
<dbReference type="InterPro" id="IPR051200">
    <property type="entry name" value="Host-pathogen_enzymatic-act"/>
</dbReference>
<dbReference type="Proteomes" id="UP000779900">
    <property type="component" value="Unassembled WGS sequence"/>
</dbReference>
<dbReference type="InterPro" id="IPR011044">
    <property type="entry name" value="Quino_amine_DH_bsu"/>
</dbReference>
<evidence type="ECO:0000313" key="2">
    <source>
        <dbReference type="EMBL" id="MBM3330248.1"/>
    </source>
</evidence>
<organism evidence="2 3">
    <name type="scientific">candidate division WOR-3 bacterium</name>
    <dbReference type="NCBI Taxonomy" id="2052148"/>
    <lineage>
        <taxon>Bacteria</taxon>
        <taxon>Bacteria division WOR-3</taxon>
    </lineage>
</organism>